<evidence type="ECO:0000256" key="6">
    <source>
        <dbReference type="SAM" id="MobiDB-lite"/>
    </source>
</evidence>
<feature type="transmembrane region" description="Helical" evidence="7">
    <location>
        <begin position="664"/>
        <end position="682"/>
    </location>
</feature>
<feature type="transmembrane region" description="Helical" evidence="7">
    <location>
        <begin position="245"/>
        <end position="263"/>
    </location>
</feature>
<feature type="region of interest" description="Disordered" evidence="6">
    <location>
        <begin position="154"/>
        <end position="186"/>
    </location>
</feature>
<evidence type="ECO:0000256" key="2">
    <source>
        <dbReference type="ARBA" id="ARBA00007200"/>
    </source>
</evidence>
<evidence type="ECO:0000256" key="7">
    <source>
        <dbReference type="SAM" id="Phobius"/>
    </source>
</evidence>
<feature type="region of interest" description="Disordered" evidence="6">
    <location>
        <begin position="56"/>
        <end position="75"/>
    </location>
</feature>
<accession>A0AAE0ETY3</accession>
<feature type="region of interest" description="Disordered" evidence="6">
    <location>
        <begin position="80"/>
        <end position="102"/>
    </location>
</feature>
<evidence type="ECO:0000256" key="3">
    <source>
        <dbReference type="ARBA" id="ARBA00022692"/>
    </source>
</evidence>
<comment type="subcellular location">
    <subcellularLocation>
        <location evidence="1">Membrane</location>
        <topology evidence="1">Multi-pass membrane protein</topology>
    </subcellularLocation>
</comment>
<feature type="region of interest" description="Disordered" evidence="6">
    <location>
        <begin position="1"/>
        <end position="41"/>
    </location>
</feature>
<dbReference type="GO" id="GO:0016020">
    <property type="term" value="C:membrane"/>
    <property type="evidence" value="ECO:0007669"/>
    <property type="project" value="UniProtKB-SubCell"/>
</dbReference>
<evidence type="ECO:0000256" key="5">
    <source>
        <dbReference type="ARBA" id="ARBA00023136"/>
    </source>
</evidence>
<reference evidence="9 10" key="1">
    <citation type="journal article" date="2015" name="Genome Biol. Evol.">
        <title>Comparative Genomics of a Bacterivorous Green Alga Reveals Evolutionary Causalities and Consequences of Phago-Mixotrophic Mode of Nutrition.</title>
        <authorList>
            <person name="Burns J.A."/>
            <person name="Paasch A."/>
            <person name="Narechania A."/>
            <person name="Kim E."/>
        </authorList>
    </citation>
    <scope>NUCLEOTIDE SEQUENCE [LARGE SCALE GENOMIC DNA]</scope>
    <source>
        <strain evidence="9 10">PLY_AMNH</strain>
    </source>
</reference>
<sequence length="745" mass="84686">MADAHRNSTISNPVFATENGTSERSNEDEGANDEERILQPMSPLARLLTTTFSDMEQSFESSLQEQGNGISTADVELVRKSNPETNGNDSVTVEVLSDPNPSPRDASFLLGRAPAAKGPAVKFDMAEPSSTPKSMALRGVSTMQFSPSEIQLAPDIAPAPPITPTPAPPAANPPAKPAGGSEKGNSAIPGELRWWKELNGSCTDEHLKAKAKFDDTIMDRYFINRMNAMTEMQMRKSQKKAAWDLLLYVVACIIYLVFVVKVFKVTDAYEMEGAMRAEVERKGIRKVHTIDDAMLWLETGLLMAVFPRNYWYNGEDKDTGYILEYNKLAGGFELSQRRIIEDENCPSARFDDWEPHCWPSLNLGVEDYEPFGPSYDPYRYTWEDNAFGGGYSTYIPPDRTRAIKTIAELKKATWLDKETRSLSVQYVMYNSNKKQFALVRIILDIFNTGLVEYDLFLSSFSLEYWPISRSQVVIEIIIILYTTFMAYMYTYKFMEGILIAGSLPSECIWNFEKGWIPLDVWTLENSRNLACTHIRRHFSNPDADPYKITHVPPEVRPWFARGCSTKGELKANEWAALESDLDINRLWDRLDRLDRTSINYFIASHCDFWFFTNYIRIIAMYINISMYVALFNHEENVNLELPVPENGSVKLDGYATRYEEFKNWNGFVVLMHLIGFLMFLSFSKQYSASLKWVTESQVPQSLLGYIGVILLIVTCLAVMALVMFGHQVRFPFHSGLVDLGPTLRS</sequence>
<dbReference type="PANTHER" id="PTHR10877:SF183">
    <property type="entry name" value="AT14535P-RELATED"/>
    <property type="match status" value="1"/>
</dbReference>
<evidence type="ECO:0000313" key="10">
    <source>
        <dbReference type="Proteomes" id="UP001190700"/>
    </source>
</evidence>
<proteinExistence type="inferred from homology"/>
<keyword evidence="4 7" id="KW-1133">Transmembrane helix</keyword>
<dbReference type="Pfam" id="PF20519">
    <property type="entry name" value="Polycystin_dom"/>
    <property type="match status" value="1"/>
</dbReference>
<dbReference type="AlphaFoldDB" id="A0AAE0ETY3"/>
<feature type="transmembrane region" description="Helical" evidence="7">
    <location>
        <begin position="437"/>
        <end position="460"/>
    </location>
</feature>
<evidence type="ECO:0000256" key="4">
    <source>
        <dbReference type="ARBA" id="ARBA00022989"/>
    </source>
</evidence>
<feature type="domain" description="Polycystin" evidence="8">
    <location>
        <begin position="388"/>
        <end position="462"/>
    </location>
</feature>
<dbReference type="Proteomes" id="UP001190700">
    <property type="component" value="Unassembled WGS sequence"/>
</dbReference>
<name>A0AAE0ETY3_9CHLO</name>
<feature type="compositionally biased region" description="Polar residues" evidence="6">
    <location>
        <begin position="7"/>
        <end position="23"/>
    </location>
</feature>
<keyword evidence="3 7" id="KW-0812">Transmembrane</keyword>
<protein>
    <recommendedName>
        <fullName evidence="8">Polycystin domain-containing protein</fullName>
    </recommendedName>
</protein>
<dbReference type="InterPro" id="IPR046791">
    <property type="entry name" value="Polycystin_dom"/>
</dbReference>
<evidence type="ECO:0000256" key="1">
    <source>
        <dbReference type="ARBA" id="ARBA00004141"/>
    </source>
</evidence>
<keyword evidence="5 7" id="KW-0472">Membrane</keyword>
<gene>
    <name evidence="9" type="ORF">CYMTET_49383</name>
</gene>
<feature type="compositionally biased region" description="Polar residues" evidence="6">
    <location>
        <begin position="56"/>
        <end position="71"/>
    </location>
</feature>
<feature type="compositionally biased region" description="Pro residues" evidence="6">
    <location>
        <begin position="157"/>
        <end position="176"/>
    </location>
</feature>
<feature type="transmembrane region" description="Helical" evidence="7">
    <location>
        <begin position="702"/>
        <end position="724"/>
    </location>
</feature>
<keyword evidence="10" id="KW-1185">Reference proteome</keyword>
<dbReference type="InterPro" id="IPR051223">
    <property type="entry name" value="Polycystin"/>
</dbReference>
<evidence type="ECO:0000313" key="9">
    <source>
        <dbReference type="EMBL" id="KAK3240803.1"/>
    </source>
</evidence>
<comment type="caution">
    <text evidence="9">The sequence shown here is derived from an EMBL/GenBank/DDBJ whole genome shotgun (WGS) entry which is preliminary data.</text>
</comment>
<dbReference type="EMBL" id="LGRX02033548">
    <property type="protein sequence ID" value="KAK3240803.1"/>
    <property type="molecule type" value="Genomic_DNA"/>
</dbReference>
<feature type="transmembrane region" description="Helical" evidence="7">
    <location>
        <begin position="472"/>
        <end position="489"/>
    </location>
</feature>
<evidence type="ECO:0000259" key="8">
    <source>
        <dbReference type="Pfam" id="PF20519"/>
    </source>
</evidence>
<organism evidence="9 10">
    <name type="scientific">Cymbomonas tetramitiformis</name>
    <dbReference type="NCBI Taxonomy" id="36881"/>
    <lineage>
        <taxon>Eukaryota</taxon>
        <taxon>Viridiplantae</taxon>
        <taxon>Chlorophyta</taxon>
        <taxon>Pyramimonadophyceae</taxon>
        <taxon>Pyramimonadales</taxon>
        <taxon>Pyramimonadaceae</taxon>
        <taxon>Cymbomonas</taxon>
    </lineage>
</organism>
<comment type="similarity">
    <text evidence="2">Belongs to the polycystin family.</text>
</comment>
<dbReference type="PANTHER" id="PTHR10877">
    <property type="entry name" value="POLYCYSTIN FAMILY MEMBER"/>
    <property type="match status" value="1"/>
</dbReference>